<dbReference type="Proteomes" id="UP001417504">
    <property type="component" value="Unassembled WGS sequence"/>
</dbReference>
<evidence type="ECO:0000313" key="1">
    <source>
        <dbReference type="EMBL" id="KAK9155026.1"/>
    </source>
</evidence>
<protein>
    <submittedName>
        <fullName evidence="1">Uncharacterized protein</fullName>
    </submittedName>
</protein>
<sequence length="287" mass="31877">MNNVMHLASRFGQLELVHEIIKLSLEMVSSYNHKLEMSLHETCREGHCEVTMALLNAKPSEAYKLNRENESSLFVACGSGRWSTISIVSHLLLNYSFLLTFEEDESCTSLHSAASVGHTGTWFVMVNADRAETSKGNEPVLDKLSLKIQFLGGALDNPCPSDPAAALPLGTLGDKVQDAPRQGENLIEITEHRGKPMCISYWSEHAFGIIPMSCMLMHGTRTSRRAPSNVDRANGSEVVTDLLLTKPASQWICTDLLKRMLNNQDVICSPKCKYGCYASEWDRRDGK</sequence>
<name>A0AAP0KM78_9MAGN</name>
<dbReference type="PANTHER" id="PTHR24121:SF22">
    <property type="entry name" value="PROTEIN ACCELERATED CELL DEATH 6-LIKE"/>
    <property type="match status" value="1"/>
</dbReference>
<reference evidence="1 2" key="1">
    <citation type="submission" date="2024-01" db="EMBL/GenBank/DDBJ databases">
        <title>Genome assemblies of Stephania.</title>
        <authorList>
            <person name="Yang L."/>
        </authorList>
    </citation>
    <scope>NUCLEOTIDE SEQUENCE [LARGE SCALE GENOMIC DNA]</scope>
    <source>
        <strain evidence="1">QJT</strain>
        <tissue evidence="1">Leaf</tissue>
    </source>
</reference>
<accession>A0AAP0KM78</accession>
<evidence type="ECO:0000313" key="2">
    <source>
        <dbReference type="Proteomes" id="UP001417504"/>
    </source>
</evidence>
<dbReference type="Gene3D" id="1.25.40.20">
    <property type="entry name" value="Ankyrin repeat-containing domain"/>
    <property type="match status" value="1"/>
</dbReference>
<proteinExistence type="predicted"/>
<gene>
    <name evidence="1" type="ORF">Sjap_002506</name>
</gene>
<dbReference type="SUPFAM" id="SSF48403">
    <property type="entry name" value="Ankyrin repeat"/>
    <property type="match status" value="1"/>
</dbReference>
<organism evidence="1 2">
    <name type="scientific">Stephania japonica</name>
    <dbReference type="NCBI Taxonomy" id="461633"/>
    <lineage>
        <taxon>Eukaryota</taxon>
        <taxon>Viridiplantae</taxon>
        <taxon>Streptophyta</taxon>
        <taxon>Embryophyta</taxon>
        <taxon>Tracheophyta</taxon>
        <taxon>Spermatophyta</taxon>
        <taxon>Magnoliopsida</taxon>
        <taxon>Ranunculales</taxon>
        <taxon>Menispermaceae</taxon>
        <taxon>Menispermoideae</taxon>
        <taxon>Cissampelideae</taxon>
        <taxon>Stephania</taxon>
    </lineage>
</organism>
<comment type="caution">
    <text evidence="1">The sequence shown here is derived from an EMBL/GenBank/DDBJ whole genome shotgun (WGS) entry which is preliminary data.</text>
</comment>
<dbReference type="PANTHER" id="PTHR24121">
    <property type="entry name" value="NO MECHANORECEPTOR POTENTIAL C, ISOFORM D-RELATED"/>
    <property type="match status" value="1"/>
</dbReference>
<keyword evidence="2" id="KW-1185">Reference proteome</keyword>
<dbReference type="AlphaFoldDB" id="A0AAP0KM78"/>
<dbReference type="InterPro" id="IPR036770">
    <property type="entry name" value="Ankyrin_rpt-contain_sf"/>
</dbReference>
<dbReference type="EMBL" id="JBBNAE010000001">
    <property type="protein sequence ID" value="KAK9155026.1"/>
    <property type="molecule type" value="Genomic_DNA"/>
</dbReference>